<dbReference type="EMBL" id="GGEC01057622">
    <property type="protein sequence ID" value="MBX38106.1"/>
    <property type="molecule type" value="Transcribed_RNA"/>
</dbReference>
<accession>A0A2P2N6R7</accession>
<organism evidence="1">
    <name type="scientific">Rhizophora mucronata</name>
    <name type="common">Asiatic mangrove</name>
    <dbReference type="NCBI Taxonomy" id="61149"/>
    <lineage>
        <taxon>Eukaryota</taxon>
        <taxon>Viridiplantae</taxon>
        <taxon>Streptophyta</taxon>
        <taxon>Embryophyta</taxon>
        <taxon>Tracheophyta</taxon>
        <taxon>Spermatophyta</taxon>
        <taxon>Magnoliopsida</taxon>
        <taxon>eudicotyledons</taxon>
        <taxon>Gunneridae</taxon>
        <taxon>Pentapetalae</taxon>
        <taxon>rosids</taxon>
        <taxon>fabids</taxon>
        <taxon>Malpighiales</taxon>
        <taxon>Rhizophoraceae</taxon>
        <taxon>Rhizophora</taxon>
    </lineage>
</organism>
<proteinExistence type="predicted"/>
<sequence length="25" mass="2932">MEKGLNCQLQLKKKGMLVINYLRIP</sequence>
<name>A0A2P2N6R7_RHIMU</name>
<protein>
    <submittedName>
        <fullName evidence="1">Uncharacterized protein</fullName>
    </submittedName>
</protein>
<evidence type="ECO:0000313" key="1">
    <source>
        <dbReference type="EMBL" id="MBX38106.1"/>
    </source>
</evidence>
<reference evidence="1" key="1">
    <citation type="submission" date="2018-02" db="EMBL/GenBank/DDBJ databases">
        <title>Rhizophora mucronata_Transcriptome.</title>
        <authorList>
            <person name="Meera S.P."/>
            <person name="Sreeshan A."/>
            <person name="Augustine A."/>
        </authorList>
    </citation>
    <scope>NUCLEOTIDE SEQUENCE</scope>
    <source>
        <tissue evidence="1">Leaf</tissue>
    </source>
</reference>
<dbReference type="AlphaFoldDB" id="A0A2P2N6R7"/>